<proteinExistence type="predicted"/>
<feature type="compositionally biased region" description="Low complexity" evidence="1">
    <location>
        <begin position="1"/>
        <end position="20"/>
    </location>
</feature>
<dbReference type="EMBL" id="CP137307">
    <property type="protein sequence ID" value="WQF79625.1"/>
    <property type="molecule type" value="Genomic_DNA"/>
</dbReference>
<protein>
    <submittedName>
        <fullName evidence="2">Uncharacterized protein</fullName>
    </submittedName>
</protein>
<dbReference type="AlphaFoldDB" id="A0AAX4I8I8"/>
<organism evidence="2 3">
    <name type="scientific">Colletotrichum destructivum</name>
    <dbReference type="NCBI Taxonomy" id="34406"/>
    <lineage>
        <taxon>Eukaryota</taxon>
        <taxon>Fungi</taxon>
        <taxon>Dikarya</taxon>
        <taxon>Ascomycota</taxon>
        <taxon>Pezizomycotina</taxon>
        <taxon>Sordariomycetes</taxon>
        <taxon>Hypocreomycetidae</taxon>
        <taxon>Glomerellales</taxon>
        <taxon>Glomerellaceae</taxon>
        <taxon>Colletotrichum</taxon>
        <taxon>Colletotrichum destructivum species complex</taxon>
    </lineage>
</organism>
<accession>A0AAX4I8I8</accession>
<keyword evidence="3" id="KW-1185">Reference proteome</keyword>
<evidence type="ECO:0000313" key="2">
    <source>
        <dbReference type="EMBL" id="WQF79625.1"/>
    </source>
</evidence>
<dbReference type="Proteomes" id="UP001322277">
    <property type="component" value="Chromosome 3"/>
</dbReference>
<dbReference type="RefSeq" id="XP_062776849.1">
    <property type="nucleotide sequence ID" value="XM_062920798.1"/>
</dbReference>
<gene>
    <name evidence="2" type="ORF">CDEST_04639</name>
</gene>
<dbReference type="GeneID" id="87941142"/>
<dbReference type="KEGG" id="cdet:87941142"/>
<reference evidence="3" key="1">
    <citation type="journal article" date="2023" name="bioRxiv">
        <title>Complete genome of the Medicago anthracnose fungus, Colletotrichum destructivum, reveals a mini-chromosome-like region within a core chromosome.</title>
        <authorList>
            <person name="Lapalu N."/>
            <person name="Simon A."/>
            <person name="Lu A."/>
            <person name="Plaumann P.-L."/>
            <person name="Amselem J."/>
            <person name="Pigne S."/>
            <person name="Auger A."/>
            <person name="Koch C."/>
            <person name="Dallery J.-F."/>
            <person name="O'Connell R.J."/>
        </authorList>
    </citation>
    <scope>NUCLEOTIDE SEQUENCE [LARGE SCALE GENOMIC DNA]</scope>
    <source>
        <strain evidence="3">CBS 520.97</strain>
    </source>
</reference>
<evidence type="ECO:0000313" key="3">
    <source>
        <dbReference type="Proteomes" id="UP001322277"/>
    </source>
</evidence>
<name>A0AAX4I8I8_9PEZI</name>
<evidence type="ECO:0000256" key="1">
    <source>
        <dbReference type="SAM" id="MobiDB-lite"/>
    </source>
</evidence>
<feature type="region of interest" description="Disordered" evidence="1">
    <location>
        <begin position="1"/>
        <end position="49"/>
    </location>
</feature>
<sequence length="49" mass="5489">MSASLSQSLSPSPRSRSSRPLQRKYRTVLFPGQPSNMRGSQAERELRVA</sequence>